<evidence type="ECO:0000313" key="3">
    <source>
        <dbReference type="EMBL" id="MZP44485.1"/>
    </source>
</evidence>
<evidence type="ECO:0000313" key="4">
    <source>
        <dbReference type="Proteomes" id="UP000471031"/>
    </source>
</evidence>
<dbReference type="Proteomes" id="UP000471031">
    <property type="component" value="Unassembled WGS sequence"/>
</dbReference>
<name>A0A845LJB0_HELGE</name>
<dbReference type="InterPro" id="IPR006683">
    <property type="entry name" value="Thioestr_dom"/>
</dbReference>
<keyword evidence="1" id="KW-0378">Hydrolase</keyword>
<dbReference type="GO" id="GO:0016289">
    <property type="term" value="F:acyl-CoA hydrolase activity"/>
    <property type="evidence" value="ECO:0007669"/>
    <property type="project" value="UniProtKB-ARBA"/>
</dbReference>
<accession>A0A845LJB0</accession>
<dbReference type="CDD" id="cd03443">
    <property type="entry name" value="PaaI_thioesterase"/>
    <property type="match status" value="1"/>
</dbReference>
<protein>
    <submittedName>
        <fullName evidence="3">Hotdog fold thioesterase</fullName>
    </submittedName>
</protein>
<dbReference type="PANTHER" id="PTHR42856:SF1">
    <property type="entry name" value="ACYL-COENZYME A THIOESTERASE PAAI"/>
    <property type="match status" value="1"/>
</dbReference>
<keyword evidence="4" id="KW-1185">Reference proteome</keyword>
<evidence type="ECO:0000256" key="1">
    <source>
        <dbReference type="ARBA" id="ARBA00022801"/>
    </source>
</evidence>
<proteinExistence type="predicted"/>
<dbReference type="SUPFAM" id="SSF54637">
    <property type="entry name" value="Thioesterase/thiol ester dehydrase-isomerase"/>
    <property type="match status" value="1"/>
</dbReference>
<reference evidence="3 4" key="1">
    <citation type="submission" date="2020-01" db="EMBL/GenBank/DDBJ databases">
        <title>Whole genome sequence of Heliobacterium gestii DSM 11169.</title>
        <authorList>
            <person name="Kyndt J.A."/>
            <person name="Meyer T.E."/>
        </authorList>
    </citation>
    <scope>NUCLEOTIDE SEQUENCE [LARGE SCALE GENOMIC DNA]</scope>
    <source>
        <strain evidence="3 4">DSM 11169</strain>
    </source>
</reference>
<dbReference type="Gene3D" id="3.10.129.10">
    <property type="entry name" value="Hotdog Thioesterase"/>
    <property type="match status" value="1"/>
</dbReference>
<dbReference type="Pfam" id="PF03061">
    <property type="entry name" value="4HBT"/>
    <property type="match status" value="1"/>
</dbReference>
<dbReference type="PANTHER" id="PTHR42856">
    <property type="entry name" value="ACYL-COENZYME A THIOESTERASE PAAI"/>
    <property type="match status" value="1"/>
</dbReference>
<dbReference type="InterPro" id="IPR029069">
    <property type="entry name" value="HotDog_dom_sf"/>
</dbReference>
<feature type="domain" description="Thioesterase" evidence="2">
    <location>
        <begin position="37"/>
        <end position="108"/>
    </location>
</feature>
<sequence>MERDALARHLGISLDEVAPGYAKASLRITPPLLNGKGVTHGGTIFTLADIVFAAASNIHGPTALGLNVNISYMKATFEGQTLTAVAREEKKTRKVGFYRIEVRDEEDDFVAVAEGIVYRK</sequence>
<comment type="caution">
    <text evidence="3">The sequence shown here is derived from an EMBL/GenBank/DDBJ whole genome shotgun (WGS) entry which is preliminary data.</text>
</comment>
<dbReference type="NCBIfam" id="TIGR00369">
    <property type="entry name" value="unchar_dom_1"/>
    <property type="match status" value="1"/>
</dbReference>
<evidence type="ECO:0000259" key="2">
    <source>
        <dbReference type="Pfam" id="PF03061"/>
    </source>
</evidence>
<dbReference type="EMBL" id="WXEX01000017">
    <property type="protein sequence ID" value="MZP44485.1"/>
    <property type="molecule type" value="Genomic_DNA"/>
</dbReference>
<dbReference type="OrthoDB" id="286702at2"/>
<dbReference type="InterPro" id="IPR003736">
    <property type="entry name" value="PAAI_dom"/>
</dbReference>
<gene>
    <name evidence="3" type="ORF">GTO89_15745</name>
</gene>
<dbReference type="InterPro" id="IPR052723">
    <property type="entry name" value="Acyl-CoA_thioesterase_PaaI"/>
</dbReference>
<dbReference type="AlphaFoldDB" id="A0A845LJB0"/>
<organism evidence="3 4">
    <name type="scientific">Heliomicrobium gestii</name>
    <name type="common">Heliobacterium gestii</name>
    <dbReference type="NCBI Taxonomy" id="2699"/>
    <lineage>
        <taxon>Bacteria</taxon>
        <taxon>Bacillati</taxon>
        <taxon>Bacillota</taxon>
        <taxon>Clostridia</taxon>
        <taxon>Eubacteriales</taxon>
        <taxon>Heliobacteriaceae</taxon>
        <taxon>Heliomicrobium</taxon>
    </lineage>
</organism>